<accession>A0AA49JZ89</accession>
<dbReference type="AlphaFoldDB" id="A0AA49JZ89"/>
<gene>
    <name evidence="1" type="ORF">Strain138_001186</name>
    <name evidence="2" type="ORF">Strain318_001186</name>
</gene>
<dbReference type="RefSeq" id="WP_367887600.1">
    <property type="nucleotide sequence ID" value="NZ_CP130612.1"/>
</dbReference>
<evidence type="ECO:0000313" key="1">
    <source>
        <dbReference type="EMBL" id="WKW11917.1"/>
    </source>
</evidence>
<sequence length="113" mass="11938">MEVNVVLAGDEVADSLHGADRAPSQVPRRLSGTRRPDGTVRFTLSAVEVTAHRWQVQLLRAGDATLDPAVTVAEFGPGPPPVHSSGTHAVRTAGWLVVGVMATMMLVSSGGWW</sequence>
<reference evidence="2" key="1">
    <citation type="submission" date="2023-07" db="EMBL/GenBank/DDBJ databases">
        <authorList>
            <person name="Haufschild T."/>
            <person name="Kallscheuer N."/>
            <person name="Hammer J."/>
            <person name="Kohn T."/>
            <person name="Kabuu M."/>
            <person name="Jogler M."/>
            <person name="Wohfarth N."/>
            <person name="Heuer A."/>
            <person name="Rohde M."/>
            <person name="van Teeseling M.C.F."/>
            <person name="Jogler C."/>
        </authorList>
    </citation>
    <scope>NUCLEOTIDE SEQUENCE</scope>
    <source>
        <strain evidence="1">Strain 138</strain>
        <strain evidence="2">Strain 318</strain>
    </source>
</reference>
<name>A0AA49JZ89_9BACT</name>
<organism evidence="2 3">
    <name type="scientific">Pseudogemmatithrix spongiicola</name>
    <dbReference type="NCBI Taxonomy" id="3062599"/>
    <lineage>
        <taxon>Bacteria</taxon>
        <taxon>Pseudomonadati</taxon>
        <taxon>Gemmatimonadota</taxon>
        <taxon>Gemmatimonadia</taxon>
        <taxon>Gemmatimonadales</taxon>
        <taxon>Gemmatimonadaceae</taxon>
        <taxon>Pseudogemmatithrix</taxon>
    </lineage>
</organism>
<dbReference type="KEGG" id="pspc:Strain318_001186"/>
<proteinExistence type="predicted"/>
<dbReference type="EMBL" id="CP130613">
    <property type="protein sequence ID" value="WKW14827.1"/>
    <property type="molecule type" value="Genomic_DNA"/>
</dbReference>
<keyword evidence="3" id="KW-1185">Reference proteome</keyword>
<evidence type="ECO:0000313" key="2">
    <source>
        <dbReference type="EMBL" id="WKW14827.1"/>
    </source>
</evidence>
<dbReference type="Proteomes" id="UP001229955">
    <property type="component" value="Chromosome"/>
</dbReference>
<evidence type="ECO:0000313" key="3">
    <source>
        <dbReference type="Proteomes" id="UP001229955"/>
    </source>
</evidence>
<dbReference type="EMBL" id="CP130612">
    <property type="protein sequence ID" value="WKW11917.1"/>
    <property type="molecule type" value="Genomic_DNA"/>
</dbReference>
<accession>A0AA49JTU5</accession>
<protein>
    <submittedName>
        <fullName evidence="2">Uncharacterized protein</fullName>
    </submittedName>
</protein>